<gene>
    <name evidence="3" type="primary">LOC102805009</name>
</gene>
<feature type="region of interest" description="Disordered" evidence="1">
    <location>
        <begin position="105"/>
        <end position="134"/>
    </location>
</feature>
<evidence type="ECO:0000313" key="3">
    <source>
        <dbReference type="RefSeq" id="XP_006816130.1"/>
    </source>
</evidence>
<dbReference type="Proteomes" id="UP000694865">
    <property type="component" value="Unplaced"/>
</dbReference>
<dbReference type="RefSeq" id="XP_006816130.1">
    <property type="nucleotide sequence ID" value="XM_006816067.1"/>
</dbReference>
<proteinExistence type="predicted"/>
<evidence type="ECO:0000313" key="2">
    <source>
        <dbReference type="Proteomes" id="UP000694865"/>
    </source>
</evidence>
<feature type="region of interest" description="Disordered" evidence="1">
    <location>
        <begin position="26"/>
        <end position="57"/>
    </location>
</feature>
<protein>
    <submittedName>
        <fullName evidence="3">Multiple epidermal growth factor-like domains protein 8-like</fullName>
    </submittedName>
</protein>
<dbReference type="GeneID" id="102805009"/>
<accession>A0ABM0M7Y9</accession>
<keyword evidence="2" id="KW-1185">Reference proteome</keyword>
<name>A0ABM0M7Y9_SACKO</name>
<evidence type="ECO:0000256" key="1">
    <source>
        <dbReference type="SAM" id="MobiDB-lite"/>
    </source>
</evidence>
<sequence>MENMASRPFSKVLVFIDPVKSAISPIIPPRRPNNRLPKLSRRGHDSLTRPKSPPPEEAFKIYPLAAEPTDDGISAVTTVMFCLPGGSTAPVRGCLGSSLVILRSPNRMTETRPPPRPKPSMHMRMQPPRVPVHV</sequence>
<organism evidence="2 3">
    <name type="scientific">Saccoglossus kowalevskii</name>
    <name type="common">Acorn worm</name>
    <dbReference type="NCBI Taxonomy" id="10224"/>
    <lineage>
        <taxon>Eukaryota</taxon>
        <taxon>Metazoa</taxon>
        <taxon>Hemichordata</taxon>
        <taxon>Enteropneusta</taxon>
        <taxon>Harrimaniidae</taxon>
        <taxon>Saccoglossus</taxon>
    </lineage>
</organism>
<reference evidence="3" key="1">
    <citation type="submission" date="2025-08" db="UniProtKB">
        <authorList>
            <consortium name="RefSeq"/>
        </authorList>
    </citation>
    <scope>IDENTIFICATION</scope>
    <source>
        <tissue evidence="3">Testes</tissue>
    </source>
</reference>